<gene>
    <name evidence="1" type="ORF">JJN12_13420</name>
</gene>
<evidence type="ECO:0000313" key="1">
    <source>
        <dbReference type="EMBL" id="MBK5898760.1"/>
    </source>
</evidence>
<name>A0ABS1J3N4_9FIRM</name>
<evidence type="ECO:0000313" key="2">
    <source>
        <dbReference type="Proteomes" id="UP000604730"/>
    </source>
</evidence>
<accession>A0ABS1J3N4</accession>
<sequence>MTYTDYIRELLLQKPIGMPIYTKIIAASLAEKFNLKDKDAVAATAVAMKRIMDSKVIPELRFYQKGIYFRTVTTPFGERGINKESLIADKYLLPDKGYETGFALLHDIGLATQMPKERVIATNMAKDCTRMDKKLGVTIRPPKAEITAENKSYLQTLDTLELLDKAPIDAEHPYSVIASHIHKLKLQYEKLLFLADRYYNKNTVIQLAHTAGEGGYAL</sequence>
<protein>
    <submittedName>
        <fullName evidence="1">Uncharacterized protein</fullName>
    </submittedName>
</protein>
<reference evidence="1 2" key="1">
    <citation type="submission" date="2021-01" db="EMBL/GenBank/DDBJ databases">
        <title>Isolation and description of Catonella massiliensis sp. nov., a novel Catonella species, isolated from a stable periodontitis subject.</title>
        <authorList>
            <person name="Antezack A."/>
            <person name="Boxberger M."/>
            <person name="La Scola B."/>
            <person name="Monnet-Corti V."/>
        </authorList>
    </citation>
    <scope>NUCLEOTIDE SEQUENCE [LARGE SCALE GENOMIC DNA]</scope>
    <source>
        <strain evidence="1 2">Marseille-Q4567</strain>
    </source>
</reference>
<dbReference type="EMBL" id="JAEPRJ010000001">
    <property type="protein sequence ID" value="MBK5898760.1"/>
    <property type="molecule type" value="Genomic_DNA"/>
</dbReference>
<comment type="caution">
    <text evidence="1">The sequence shown here is derived from an EMBL/GenBank/DDBJ whole genome shotgun (WGS) entry which is preliminary data.</text>
</comment>
<dbReference type="RefSeq" id="WP_208430158.1">
    <property type="nucleotide sequence ID" value="NZ_JAEPRJ010000001.1"/>
</dbReference>
<keyword evidence="2" id="KW-1185">Reference proteome</keyword>
<proteinExistence type="predicted"/>
<dbReference type="Proteomes" id="UP000604730">
    <property type="component" value="Unassembled WGS sequence"/>
</dbReference>
<organism evidence="1 2">
    <name type="scientific">Catonella massiliensis</name>
    <dbReference type="NCBI Taxonomy" id="2799636"/>
    <lineage>
        <taxon>Bacteria</taxon>
        <taxon>Bacillati</taxon>
        <taxon>Bacillota</taxon>
        <taxon>Clostridia</taxon>
        <taxon>Lachnospirales</taxon>
        <taxon>Lachnospiraceae</taxon>
        <taxon>Catonella</taxon>
    </lineage>
</organism>